<dbReference type="OrthoDB" id="202825at2759"/>
<dbReference type="AlphaFoldDB" id="A0A1R2CUG5"/>
<dbReference type="PANTHER" id="PTHR12241:SF147">
    <property type="entry name" value="TUBULIN POLYGLUTAMYLASE TTLL7"/>
    <property type="match status" value="1"/>
</dbReference>
<evidence type="ECO:0000256" key="2">
    <source>
        <dbReference type="ARBA" id="ARBA00022741"/>
    </source>
</evidence>
<evidence type="ECO:0000313" key="5">
    <source>
        <dbReference type="EMBL" id="OMJ92632.1"/>
    </source>
</evidence>
<keyword evidence="3" id="KW-0067">ATP-binding</keyword>
<dbReference type="SUPFAM" id="SSF56059">
    <property type="entry name" value="Glutathione synthetase ATP-binding domain-like"/>
    <property type="match status" value="1"/>
</dbReference>
<dbReference type="GO" id="GO:0015631">
    <property type="term" value="F:tubulin binding"/>
    <property type="evidence" value="ECO:0007669"/>
    <property type="project" value="TreeGrafter"/>
</dbReference>
<evidence type="ECO:0000313" key="6">
    <source>
        <dbReference type="Proteomes" id="UP000187209"/>
    </source>
</evidence>
<dbReference type="PROSITE" id="PS51221">
    <property type="entry name" value="TTL"/>
    <property type="match status" value="1"/>
</dbReference>
<feature type="region of interest" description="Disordered" evidence="4">
    <location>
        <begin position="440"/>
        <end position="465"/>
    </location>
</feature>
<feature type="compositionally biased region" description="Polar residues" evidence="4">
    <location>
        <begin position="455"/>
        <end position="465"/>
    </location>
</feature>
<proteinExistence type="predicted"/>
<evidence type="ECO:0008006" key="7">
    <source>
        <dbReference type="Google" id="ProtNLM"/>
    </source>
</evidence>
<sequence>MEPKQSSRSSKIICNVSSTKYEIVRYAAKKLLGWKLSYDEDTDEWDVFWTDSAVQPEKLAKMKHYQRINHFPGMYLISRKNYLAFNLGKLKRIFPDCYNFYPRTWVIPCDFGDLKAFMSSKKTPYVIVKPEASCQGRGIYITKKIEDINSDEKHVVQEYLTKPYLIDNLKFDLRIYVLVTSCDPLRIFVHEDGLTRFATEEYEKPNSTNTEDMCMHLTNYAINKNNPNFVQNEDPECDDVGHKRSLKSTYECLQNEGYDIERLKGRIDDMIIKTLCAVQPNLCHHYRSCQPEDYSRAMCFEILGFDVIIDKKLNPYVLEVNHTPSFSTDSPLDRTIKKTVISQALELANVMIRNRKKYFKKQKEDIQKRSMTGKIERLTTEERQLLINSLSSKRNKYEIKHCGGYRKIYPIENYEQYNKYIEASDNLWQEWTGAKVVRSKRQETKSPVPRPIRPSINNTQKPKSQVTVKVPSKAESYMERPSSTIFERLSRPIIRKYRSTTVNCLPGIIYEEKKDQKKEIPLVINSCSEYDKLIMKPRVFNEIKASPSNKPITQRQIALTLKELLSGRSGTSSKNRYLDFALRSK</sequence>
<name>A0A1R2CUG5_9CILI</name>
<gene>
    <name evidence="5" type="ORF">SteCoe_4642</name>
</gene>
<dbReference type="GO" id="GO:0070740">
    <property type="term" value="F:tubulin-glutamic acid ligase activity"/>
    <property type="evidence" value="ECO:0007669"/>
    <property type="project" value="TreeGrafter"/>
</dbReference>
<keyword evidence="2" id="KW-0547">Nucleotide-binding</keyword>
<evidence type="ECO:0000256" key="3">
    <source>
        <dbReference type="ARBA" id="ARBA00022840"/>
    </source>
</evidence>
<accession>A0A1R2CUG5</accession>
<keyword evidence="1" id="KW-0436">Ligase</keyword>
<dbReference type="PANTHER" id="PTHR12241">
    <property type="entry name" value="TUBULIN POLYGLUTAMYLASE"/>
    <property type="match status" value="1"/>
</dbReference>
<organism evidence="5 6">
    <name type="scientific">Stentor coeruleus</name>
    <dbReference type="NCBI Taxonomy" id="5963"/>
    <lineage>
        <taxon>Eukaryota</taxon>
        <taxon>Sar</taxon>
        <taxon>Alveolata</taxon>
        <taxon>Ciliophora</taxon>
        <taxon>Postciliodesmatophora</taxon>
        <taxon>Heterotrichea</taxon>
        <taxon>Heterotrichida</taxon>
        <taxon>Stentoridae</taxon>
        <taxon>Stentor</taxon>
    </lineage>
</organism>
<evidence type="ECO:0000256" key="1">
    <source>
        <dbReference type="ARBA" id="ARBA00022598"/>
    </source>
</evidence>
<evidence type="ECO:0000256" key="4">
    <source>
        <dbReference type="SAM" id="MobiDB-lite"/>
    </source>
</evidence>
<dbReference type="Pfam" id="PF03133">
    <property type="entry name" value="TTL"/>
    <property type="match status" value="1"/>
</dbReference>
<dbReference type="GO" id="GO:0036064">
    <property type="term" value="C:ciliary basal body"/>
    <property type="evidence" value="ECO:0007669"/>
    <property type="project" value="TreeGrafter"/>
</dbReference>
<dbReference type="InterPro" id="IPR004344">
    <property type="entry name" value="TTL/TTLL_fam"/>
</dbReference>
<protein>
    <recommendedName>
        <fullName evidence="7">Tubulin--tyrosine ligase-like protein 9</fullName>
    </recommendedName>
</protein>
<comment type="caution">
    <text evidence="5">The sequence shown here is derived from an EMBL/GenBank/DDBJ whole genome shotgun (WGS) entry which is preliminary data.</text>
</comment>
<dbReference type="EMBL" id="MPUH01000058">
    <property type="protein sequence ID" value="OMJ92632.1"/>
    <property type="molecule type" value="Genomic_DNA"/>
</dbReference>
<dbReference type="Proteomes" id="UP000187209">
    <property type="component" value="Unassembled WGS sequence"/>
</dbReference>
<dbReference type="GO" id="GO:0000226">
    <property type="term" value="P:microtubule cytoskeleton organization"/>
    <property type="evidence" value="ECO:0007669"/>
    <property type="project" value="TreeGrafter"/>
</dbReference>
<dbReference type="GO" id="GO:0005524">
    <property type="term" value="F:ATP binding"/>
    <property type="evidence" value="ECO:0007669"/>
    <property type="project" value="UniProtKB-KW"/>
</dbReference>
<dbReference type="Gene3D" id="3.30.470.20">
    <property type="entry name" value="ATP-grasp fold, B domain"/>
    <property type="match status" value="1"/>
</dbReference>
<keyword evidence="6" id="KW-1185">Reference proteome</keyword>
<reference evidence="5 6" key="1">
    <citation type="submission" date="2016-11" db="EMBL/GenBank/DDBJ databases">
        <title>The macronuclear genome of Stentor coeruleus: a giant cell with tiny introns.</title>
        <authorList>
            <person name="Slabodnick M."/>
            <person name="Ruby J.G."/>
            <person name="Reiff S.B."/>
            <person name="Swart E.C."/>
            <person name="Gosai S."/>
            <person name="Prabakaran S."/>
            <person name="Witkowska E."/>
            <person name="Larue G.E."/>
            <person name="Fisher S."/>
            <person name="Freeman R.M."/>
            <person name="Gunawardena J."/>
            <person name="Chu W."/>
            <person name="Stover N.A."/>
            <person name="Gregory B.D."/>
            <person name="Nowacki M."/>
            <person name="Derisi J."/>
            <person name="Roy S.W."/>
            <person name="Marshall W.F."/>
            <person name="Sood P."/>
        </authorList>
    </citation>
    <scope>NUCLEOTIDE SEQUENCE [LARGE SCALE GENOMIC DNA]</scope>
    <source>
        <strain evidence="5">WM001</strain>
    </source>
</reference>